<evidence type="ECO:0000313" key="1">
    <source>
        <dbReference type="EMBL" id="KAG1534301.1"/>
    </source>
</evidence>
<name>A0A9P6XWU8_RHIOR</name>
<protein>
    <recommendedName>
        <fullName evidence="3">Reverse transcriptase domain-containing protein</fullName>
    </recommendedName>
</protein>
<dbReference type="OrthoDB" id="2417874at2759"/>
<dbReference type="EMBL" id="JAANIT010003340">
    <property type="protein sequence ID" value="KAG1534301.1"/>
    <property type="molecule type" value="Genomic_DNA"/>
</dbReference>
<comment type="caution">
    <text evidence="1">The sequence shown here is derived from an EMBL/GenBank/DDBJ whole genome shotgun (WGS) entry which is preliminary data.</text>
</comment>
<reference evidence="1" key="1">
    <citation type="journal article" date="2020" name="Microb. Genom.">
        <title>Genetic diversity of clinical and environmental Mucorales isolates obtained from an investigation of mucormycosis cases among solid organ transplant recipients.</title>
        <authorList>
            <person name="Nguyen M.H."/>
            <person name="Kaul D."/>
            <person name="Muto C."/>
            <person name="Cheng S.J."/>
            <person name="Richter R.A."/>
            <person name="Bruno V.M."/>
            <person name="Liu G."/>
            <person name="Beyhan S."/>
            <person name="Sundermann A.J."/>
            <person name="Mounaud S."/>
            <person name="Pasculle A.W."/>
            <person name="Nierman W.C."/>
            <person name="Driscoll E."/>
            <person name="Cumbie R."/>
            <person name="Clancy C.J."/>
            <person name="Dupont C.L."/>
        </authorList>
    </citation>
    <scope>NUCLEOTIDE SEQUENCE</scope>
    <source>
        <strain evidence="1">GL16</strain>
    </source>
</reference>
<sequence>MSWPKSLFYDEVIQDNPFFGFTFTPLTTDLFPPPVLKVLAYADDICEDIFHAQHHLDLYAQVSNAKVDLSKIEAIFLNFLGSPSWQQLLLYNKYPNGISTPNHSYLVILNFLSFNVDMWKIIFYKM</sequence>
<proteinExistence type="predicted"/>
<dbReference type="Proteomes" id="UP000717996">
    <property type="component" value="Unassembled WGS sequence"/>
</dbReference>
<evidence type="ECO:0008006" key="3">
    <source>
        <dbReference type="Google" id="ProtNLM"/>
    </source>
</evidence>
<evidence type="ECO:0000313" key="2">
    <source>
        <dbReference type="Proteomes" id="UP000717996"/>
    </source>
</evidence>
<gene>
    <name evidence="1" type="ORF">G6F51_012170</name>
</gene>
<accession>A0A9P6XWU8</accession>
<organism evidence="1 2">
    <name type="scientific">Rhizopus oryzae</name>
    <name type="common">Mucormycosis agent</name>
    <name type="synonym">Rhizopus arrhizus var. delemar</name>
    <dbReference type="NCBI Taxonomy" id="64495"/>
    <lineage>
        <taxon>Eukaryota</taxon>
        <taxon>Fungi</taxon>
        <taxon>Fungi incertae sedis</taxon>
        <taxon>Mucoromycota</taxon>
        <taxon>Mucoromycotina</taxon>
        <taxon>Mucoromycetes</taxon>
        <taxon>Mucorales</taxon>
        <taxon>Mucorineae</taxon>
        <taxon>Rhizopodaceae</taxon>
        <taxon>Rhizopus</taxon>
    </lineage>
</organism>
<dbReference type="AlphaFoldDB" id="A0A9P6XWU8"/>